<keyword evidence="1" id="KW-1133">Transmembrane helix</keyword>
<evidence type="ECO:0008006" key="4">
    <source>
        <dbReference type="Google" id="ProtNLM"/>
    </source>
</evidence>
<keyword evidence="1" id="KW-0812">Transmembrane</keyword>
<evidence type="ECO:0000313" key="3">
    <source>
        <dbReference type="Proteomes" id="UP000033998"/>
    </source>
</evidence>
<dbReference type="AlphaFoldDB" id="A0A837HP84"/>
<name>A0A837HP84_9BACT</name>
<keyword evidence="1" id="KW-0472">Membrane</keyword>
<proteinExistence type="predicted"/>
<organism evidence="2 3">
    <name type="scientific">Candidatus Nomurabacteria bacterium GW2011_GWD2_39_12</name>
    <dbReference type="NCBI Taxonomy" id="1618759"/>
    <lineage>
        <taxon>Bacteria</taxon>
        <taxon>Candidatus Nomuraibacteriota</taxon>
    </lineage>
</organism>
<accession>A0A837HP84</accession>
<protein>
    <recommendedName>
        <fullName evidence="4">Baseplate protein J-like domain-containing protein</fullName>
    </recommendedName>
</protein>
<reference evidence="2 3" key="1">
    <citation type="journal article" date="2015" name="Nature">
        <title>rRNA introns, odd ribosomes, and small enigmatic genomes across a large radiation of phyla.</title>
        <authorList>
            <person name="Brown C.T."/>
            <person name="Hug L.A."/>
            <person name="Thomas B.C."/>
            <person name="Sharon I."/>
            <person name="Castelle C.J."/>
            <person name="Singh A."/>
            <person name="Wilkins M.J."/>
            <person name="Williams K.H."/>
            <person name="Banfield J.F."/>
        </authorList>
    </citation>
    <scope>NUCLEOTIDE SEQUENCE [LARGE SCALE GENOMIC DNA]</scope>
</reference>
<sequence>MPKRLLEDMKKVNITRHNEVYLERANKKSQVKHATPPAFKHIETKNSRRKPRFMLWSVAVISVVFLIFSLSYIFAKATVTVNPKFKDITLNESLSASKDMSTDDLFFDLVVISGEESKKVLATGEKEVSQKAEGTVVIYNTFSTSTQRLDIDTRLEGSNGKIYKTKKAIIVPGMTKDDKTGSVEVGIYAAGAGPEYNSAPLDFKIFGFKGTPKYAKFYARSKGEIKGGFIGKSPVISEVDKAKAVNELKATLQVKLSKKVTDQIPNGFILFKDATFLDIEDQEDISSLLAVDNTLSLKVKGSLYGFLFNEKKFTKKIAKDAIADYDDSEVFIPNIRDLKFSLPATTSFKDVKNITFSLSGSTKIVWKVDTDKLATELLGKEKKNFNKILSKYPNIISASLALSPIWKMSIPDKKKDIKVVVNYPK</sequence>
<dbReference type="EMBL" id="LBWE01000004">
    <property type="protein sequence ID" value="KKR01941.1"/>
    <property type="molecule type" value="Genomic_DNA"/>
</dbReference>
<dbReference type="Proteomes" id="UP000033998">
    <property type="component" value="Unassembled WGS sequence"/>
</dbReference>
<evidence type="ECO:0000313" key="2">
    <source>
        <dbReference type="EMBL" id="KKR01941.1"/>
    </source>
</evidence>
<gene>
    <name evidence="2" type="ORF">UT27_C0004G0012</name>
</gene>
<comment type="caution">
    <text evidence="2">The sequence shown here is derived from an EMBL/GenBank/DDBJ whole genome shotgun (WGS) entry which is preliminary data.</text>
</comment>
<evidence type="ECO:0000256" key="1">
    <source>
        <dbReference type="SAM" id="Phobius"/>
    </source>
</evidence>
<feature type="transmembrane region" description="Helical" evidence="1">
    <location>
        <begin position="53"/>
        <end position="75"/>
    </location>
</feature>